<dbReference type="AlphaFoldDB" id="A0AAV6URW4"/>
<reference evidence="1 2" key="1">
    <citation type="journal article" date="2022" name="Nat. Ecol. Evol.">
        <title>A masculinizing supergene underlies an exaggerated male reproductive morph in a spider.</title>
        <authorList>
            <person name="Hendrickx F."/>
            <person name="De Corte Z."/>
            <person name="Sonet G."/>
            <person name="Van Belleghem S.M."/>
            <person name="Kostlbacher S."/>
            <person name="Vangestel C."/>
        </authorList>
    </citation>
    <scope>NUCLEOTIDE SEQUENCE [LARGE SCALE GENOMIC DNA]</scope>
    <source>
        <strain evidence="1">W744_W776</strain>
    </source>
</reference>
<accession>A0AAV6URW4</accession>
<dbReference type="Proteomes" id="UP000827092">
    <property type="component" value="Unassembled WGS sequence"/>
</dbReference>
<proteinExistence type="predicted"/>
<organism evidence="1 2">
    <name type="scientific">Oedothorax gibbosus</name>
    <dbReference type="NCBI Taxonomy" id="931172"/>
    <lineage>
        <taxon>Eukaryota</taxon>
        <taxon>Metazoa</taxon>
        <taxon>Ecdysozoa</taxon>
        <taxon>Arthropoda</taxon>
        <taxon>Chelicerata</taxon>
        <taxon>Arachnida</taxon>
        <taxon>Araneae</taxon>
        <taxon>Araneomorphae</taxon>
        <taxon>Entelegynae</taxon>
        <taxon>Araneoidea</taxon>
        <taxon>Linyphiidae</taxon>
        <taxon>Erigoninae</taxon>
        <taxon>Oedothorax</taxon>
    </lineage>
</organism>
<dbReference type="EMBL" id="JAFNEN010000316">
    <property type="protein sequence ID" value="KAG8186031.1"/>
    <property type="molecule type" value="Genomic_DNA"/>
</dbReference>
<gene>
    <name evidence="1" type="ORF">JTE90_004451</name>
</gene>
<name>A0AAV6URW4_9ARAC</name>
<evidence type="ECO:0000313" key="2">
    <source>
        <dbReference type="Proteomes" id="UP000827092"/>
    </source>
</evidence>
<keyword evidence="2" id="KW-1185">Reference proteome</keyword>
<comment type="caution">
    <text evidence="1">The sequence shown here is derived from an EMBL/GenBank/DDBJ whole genome shotgun (WGS) entry which is preliminary data.</text>
</comment>
<protein>
    <submittedName>
        <fullName evidence="1">Uncharacterized protein</fullName>
    </submittedName>
</protein>
<evidence type="ECO:0000313" key="1">
    <source>
        <dbReference type="EMBL" id="KAG8186031.1"/>
    </source>
</evidence>
<sequence>MENQEELMETDIDECEGKEGEFIKEGRIEDIDRTMKNPEALKENGIDECEDMLNGQWLQPRNKLIAALVLTSIAFHPFLMKEYKRLTRKWLKEVVESCLKRVKLPAIKYIDVEEVSKLIIPSLDMVQEIEKDSANKVPEPHLGHREKKKIALEKFRKFFSKVVIPIFINEKRLTEKEVECVEFFWEYQEKKTKNPNKTPS</sequence>